<proteinExistence type="inferred from homology"/>
<dbReference type="PANTHER" id="PTHR47019:SF1">
    <property type="entry name" value="LIPID II FLIPPASE MURJ"/>
    <property type="match status" value="1"/>
</dbReference>
<name>A0A6J4TUX4_9ACTN</name>
<accession>A0A6J4TUX4</accession>
<dbReference type="InterPro" id="IPR004268">
    <property type="entry name" value="MurJ"/>
</dbReference>
<dbReference type="HAMAP" id="MF_02078">
    <property type="entry name" value="MurJ_MviN"/>
    <property type="match status" value="1"/>
</dbReference>
<reference evidence="10" key="1">
    <citation type="submission" date="2020-02" db="EMBL/GenBank/DDBJ databases">
        <authorList>
            <person name="Meier V. D."/>
        </authorList>
    </citation>
    <scope>NUCLEOTIDE SEQUENCE</scope>
    <source>
        <strain evidence="10">AVDCRST_MAG79</strain>
    </source>
</reference>
<feature type="transmembrane region" description="Helical" evidence="8">
    <location>
        <begin position="104"/>
        <end position="124"/>
    </location>
</feature>
<feature type="transmembrane region" description="Helical" evidence="8">
    <location>
        <begin position="496"/>
        <end position="517"/>
    </location>
</feature>
<feature type="transmembrane region" description="Helical" evidence="8">
    <location>
        <begin position="144"/>
        <end position="168"/>
    </location>
</feature>
<feature type="transmembrane region" description="Helical" evidence="8">
    <location>
        <begin position="180"/>
        <end position="197"/>
    </location>
</feature>
<keyword evidence="3 8" id="KW-0812">Transmembrane</keyword>
<dbReference type="NCBIfam" id="TIGR01695">
    <property type="entry name" value="murJ_mviN"/>
    <property type="match status" value="1"/>
</dbReference>
<evidence type="ECO:0000256" key="3">
    <source>
        <dbReference type="ARBA" id="ARBA00022692"/>
    </source>
</evidence>
<evidence type="ECO:0000256" key="7">
    <source>
        <dbReference type="ARBA" id="ARBA00023136"/>
    </source>
</evidence>
<dbReference type="GO" id="GO:0015648">
    <property type="term" value="F:lipid-linked peptidoglycan transporter activity"/>
    <property type="evidence" value="ECO:0007669"/>
    <property type="project" value="UniProtKB-UniRule"/>
</dbReference>
<dbReference type="GO" id="GO:0008360">
    <property type="term" value="P:regulation of cell shape"/>
    <property type="evidence" value="ECO:0007669"/>
    <property type="project" value="UniProtKB-UniRule"/>
</dbReference>
<feature type="transmembrane region" description="Helical" evidence="8">
    <location>
        <begin position="203"/>
        <end position="225"/>
    </location>
</feature>
<feature type="transmembrane region" description="Helical" evidence="8">
    <location>
        <begin position="373"/>
        <end position="394"/>
    </location>
</feature>
<keyword evidence="8 9" id="KW-0813">Transport</keyword>
<dbReference type="UniPathway" id="UPA00219"/>
<keyword evidence="2 8" id="KW-1003">Cell membrane</keyword>
<keyword evidence="8 9" id="KW-0961">Cell wall biogenesis/degradation</keyword>
<evidence type="ECO:0000256" key="2">
    <source>
        <dbReference type="ARBA" id="ARBA00022475"/>
    </source>
</evidence>
<evidence type="ECO:0000256" key="4">
    <source>
        <dbReference type="ARBA" id="ARBA00022960"/>
    </source>
</evidence>
<comment type="subcellular location">
    <subcellularLocation>
        <location evidence="1 8">Cell membrane</location>
        <topology evidence="1 8">Multi-pass membrane protein</topology>
    </subcellularLocation>
</comment>
<protein>
    <recommendedName>
        <fullName evidence="8">Probable lipid II flippase MurJ</fullName>
    </recommendedName>
</protein>
<feature type="transmembrane region" description="Helical" evidence="8">
    <location>
        <begin position="301"/>
        <end position="319"/>
    </location>
</feature>
<dbReference type="PIRSF" id="PIRSF002869">
    <property type="entry name" value="MviN"/>
    <property type="match status" value="1"/>
</dbReference>
<feature type="transmembrane region" description="Helical" evidence="8">
    <location>
        <begin position="339"/>
        <end position="361"/>
    </location>
</feature>
<dbReference type="EMBL" id="CADCWC010000179">
    <property type="protein sequence ID" value="CAA9532668.1"/>
    <property type="molecule type" value="Genomic_DNA"/>
</dbReference>
<keyword evidence="5 8" id="KW-0573">Peptidoglycan synthesis</keyword>
<gene>
    <name evidence="8" type="primary">murJ</name>
    <name evidence="10" type="ORF">AVDCRST_MAG79-1064</name>
</gene>
<dbReference type="AlphaFoldDB" id="A0A6J4TUX4"/>
<feature type="transmembrane region" description="Helical" evidence="8">
    <location>
        <begin position="406"/>
        <end position="426"/>
    </location>
</feature>
<evidence type="ECO:0000256" key="8">
    <source>
        <dbReference type="HAMAP-Rule" id="MF_02078"/>
    </source>
</evidence>
<dbReference type="PRINTS" id="PR01806">
    <property type="entry name" value="VIRFACTRMVIN"/>
</dbReference>
<evidence type="ECO:0000256" key="1">
    <source>
        <dbReference type="ARBA" id="ARBA00004651"/>
    </source>
</evidence>
<comment type="function">
    <text evidence="8 9">Involved in peptidoglycan biosynthesis. Transports lipid-linked peptidoglycan precursors from the inner to the outer leaflet of the cytoplasmic membrane.</text>
</comment>
<dbReference type="Pfam" id="PF03023">
    <property type="entry name" value="MurJ"/>
    <property type="match status" value="1"/>
</dbReference>
<keyword evidence="7 8" id="KW-0472">Membrane</keyword>
<evidence type="ECO:0000256" key="5">
    <source>
        <dbReference type="ARBA" id="ARBA00022984"/>
    </source>
</evidence>
<keyword evidence="6 8" id="KW-1133">Transmembrane helix</keyword>
<keyword evidence="4 8" id="KW-0133">Cell shape</keyword>
<comment type="similarity">
    <text evidence="8 9">Belongs to the MurJ/MviN family.</text>
</comment>
<dbReference type="GO" id="GO:0005886">
    <property type="term" value="C:plasma membrane"/>
    <property type="evidence" value="ECO:0007669"/>
    <property type="project" value="UniProtKB-SubCell"/>
</dbReference>
<dbReference type="GO" id="GO:0009252">
    <property type="term" value="P:peptidoglycan biosynthetic process"/>
    <property type="evidence" value="ECO:0007669"/>
    <property type="project" value="UniProtKB-UniRule"/>
</dbReference>
<dbReference type="CDD" id="cd13123">
    <property type="entry name" value="MATE_MurJ_like"/>
    <property type="match status" value="1"/>
</dbReference>
<organism evidence="10">
    <name type="scientific">uncultured Thermoleophilia bacterium</name>
    <dbReference type="NCBI Taxonomy" id="1497501"/>
    <lineage>
        <taxon>Bacteria</taxon>
        <taxon>Bacillati</taxon>
        <taxon>Actinomycetota</taxon>
        <taxon>Thermoleophilia</taxon>
        <taxon>environmental samples</taxon>
    </lineage>
</organism>
<evidence type="ECO:0000256" key="6">
    <source>
        <dbReference type="ARBA" id="ARBA00022989"/>
    </source>
</evidence>
<feature type="transmembrane region" description="Helical" evidence="8">
    <location>
        <begin position="246"/>
        <end position="271"/>
    </location>
</feature>
<sequence length="547" mass="57937">MKERLRTDVPESPGAPPRARRLAVSAALFSLATGLSRVLGLAREVVAAALLGLTGGPATAFTVAGQVPNVVRSFVADAALGAAFVPVFADLIDRGERARAWRVASTLLTLTVLVLTLVTVLFELSARAVLEALGFGDVSDLTVLLARILFPTVVLLGLSGIVSAMLNAFDEFVAPAIAPVYWNLTILVFLLVGFLLDDAGDQVTLYAVGVLVGTAVQFLTPLRALRGRGGRLRPALGVRDPLVRRVLLLMGPITLGLGLINVNLAIAVWFADRDVLDVAPLTDYWPAAIDKAFRVYMLPQGMFSVAVAAVLFPTLARLATAGEIPAFRRQFADGVRQIVWLLVPASVVCAVLAEPMIRLLYQHGAFTAEQTPGVAQALAAFSLGLAANGVILLLNRSFFSLQRPWLPTLVALANLAITTALLAALYRTGWGIPLATSLANLVQLVLLWVLLRRRVGPLHLRAVLDGLARTLACSAVLGAAAWAVWWTLDALLGRSFGGQVVALGAALTVGGAVYLGASRLARLPEVALVTGLLRRRMRRAPTALGEP</sequence>
<evidence type="ECO:0000256" key="9">
    <source>
        <dbReference type="PIRNR" id="PIRNR002869"/>
    </source>
</evidence>
<dbReference type="GO" id="GO:0034204">
    <property type="term" value="P:lipid translocation"/>
    <property type="evidence" value="ECO:0007669"/>
    <property type="project" value="TreeGrafter"/>
</dbReference>
<comment type="pathway">
    <text evidence="8">Cell wall biogenesis; peptidoglycan biosynthesis.</text>
</comment>
<feature type="transmembrane region" description="Helical" evidence="8">
    <location>
        <begin position="463"/>
        <end position="484"/>
    </location>
</feature>
<evidence type="ECO:0000313" key="10">
    <source>
        <dbReference type="EMBL" id="CAA9532668.1"/>
    </source>
</evidence>
<dbReference type="PANTHER" id="PTHR47019">
    <property type="entry name" value="LIPID II FLIPPASE MURJ"/>
    <property type="match status" value="1"/>
</dbReference>
<feature type="transmembrane region" description="Helical" evidence="8">
    <location>
        <begin position="432"/>
        <end position="451"/>
    </location>
</feature>
<dbReference type="GO" id="GO:0071555">
    <property type="term" value="P:cell wall organization"/>
    <property type="evidence" value="ECO:0007669"/>
    <property type="project" value="UniProtKB-UniRule"/>
</dbReference>
<dbReference type="InterPro" id="IPR051050">
    <property type="entry name" value="Lipid_II_flippase_MurJ/MviN"/>
</dbReference>